<evidence type="ECO:0000313" key="1">
    <source>
        <dbReference type="EMBL" id="MFC4689897.1"/>
    </source>
</evidence>
<name>A0ABV9L8R0_9FLAO</name>
<comment type="caution">
    <text evidence="1">The sequence shown here is derived from an EMBL/GenBank/DDBJ whole genome shotgun (WGS) entry which is preliminary data.</text>
</comment>
<reference evidence="2" key="1">
    <citation type="journal article" date="2019" name="Int. J. Syst. Evol. Microbiol.">
        <title>The Global Catalogue of Microorganisms (GCM) 10K type strain sequencing project: providing services to taxonomists for standard genome sequencing and annotation.</title>
        <authorList>
            <consortium name="The Broad Institute Genomics Platform"/>
            <consortium name="The Broad Institute Genome Sequencing Center for Infectious Disease"/>
            <person name="Wu L."/>
            <person name="Ma J."/>
        </authorList>
    </citation>
    <scope>NUCLEOTIDE SEQUENCE [LARGE SCALE GENOMIC DNA]</scope>
    <source>
        <strain evidence="2">CGMCC 4.7427</strain>
    </source>
</reference>
<keyword evidence="2" id="KW-1185">Reference proteome</keyword>
<protein>
    <submittedName>
        <fullName evidence="1">Uncharacterized protein</fullName>
    </submittedName>
</protein>
<gene>
    <name evidence="1" type="ORF">ACFO5T_05595</name>
</gene>
<organism evidence="1 2">
    <name type="scientific">Dokdonia genika</name>
    <dbReference type="NCBI Taxonomy" id="308113"/>
    <lineage>
        <taxon>Bacteria</taxon>
        <taxon>Pseudomonadati</taxon>
        <taxon>Bacteroidota</taxon>
        <taxon>Flavobacteriia</taxon>
        <taxon>Flavobacteriales</taxon>
        <taxon>Flavobacteriaceae</taxon>
        <taxon>Dokdonia</taxon>
    </lineage>
</organism>
<evidence type="ECO:0000313" key="2">
    <source>
        <dbReference type="Proteomes" id="UP001595878"/>
    </source>
</evidence>
<accession>A0ABV9L8R0</accession>
<dbReference type="Proteomes" id="UP001595878">
    <property type="component" value="Unassembled WGS sequence"/>
</dbReference>
<dbReference type="EMBL" id="JBHSHB010000008">
    <property type="protein sequence ID" value="MFC4689897.1"/>
    <property type="molecule type" value="Genomic_DNA"/>
</dbReference>
<dbReference type="RefSeq" id="WP_380032682.1">
    <property type="nucleotide sequence ID" value="NZ_JBHSHB010000008.1"/>
</dbReference>
<sequence length="143" mass="16957">MRPKEVLIFFENSFTKNTKKKEELKIIKEQLVREGFDAILITKIVGREKHLSVKDAYKRFASKSRSFIDYYYNNQFNNVVTLPERLQLISTETSLYSLTSNQERELLWRGEIEVQDVSKVRSNVTSYTRLVIKKLKEQNVVIF</sequence>
<proteinExistence type="predicted"/>